<evidence type="ECO:0000256" key="7">
    <source>
        <dbReference type="ARBA" id="ARBA00023136"/>
    </source>
</evidence>
<dbReference type="GO" id="GO:0022857">
    <property type="term" value="F:transmembrane transporter activity"/>
    <property type="evidence" value="ECO:0007669"/>
    <property type="project" value="InterPro"/>
</dbReference>
<evidence type="ECO:0000313" key="10">
    <source>
        <dbReference type="EMBL" id="VBA41790.1"/>
    </source>
</evidence>
<feature type="transmembrane region" description="Helical" evidence="8">
    <location>
        <begin position="83"/>
        <end position="104"/>
    </location>
</feature>
<dbReference type="GO" id="GO:0005886">
    <property type="term" value="C:plasma membrane"/>
    <property type="evidence" value="ECO:0007669"/>
    <property type="project" value="UniProtKB-SubCell"/>
</dbReference>
<dbReference type="SUPFAM" id="SSF103473">
    <property type="entry name" value="MFS general substrate transporter"/>
    <property type="match status" value="1"/>
</dbReference>
<protein>
    <submittedName>
        <fullName evidence="10">Multidrug export protein EmrB</fullName>
    </submittedName>
</protein>
<dbReference type="PRINTS" id="PR01036">
    <property type="entry name" value="TCRTETB"/>
</dbReference>
<comment type="subcellular location">
    <subcellularLocation>
        <location evidence="1">Cell membrane</location>
        <topology evidence="1">Multi-pass membrane protein</topology>
    </subcellularLocation>
</comment>
<evidence type="ECO:0000259" key="9">
    <source>
        <dbReference type="PROSITE" id="PS50850"/>
    </source>
</evidence>
<feature type="transmembrane region" description="Helical" evidence="8">
    <location>
        <begin position="211"/>
        <end position="230"/>
    </location>
</feature>
<feature type="transmembrane region" description="Helical" evidence="8">
    <location>
        <begin position="454"/>
        <end position="477"/>
    </location>
</feature>
<dbReference type="InterPro" id="IPR036259">
    <property type="entry name" value="MFS_trans_sf"/>
</dbReference>
<dbReference type="NCBIfam" id="TIGR00711">
    <property type="entry name" value="efflux_EmrB"/>
    <property type="match status" value="1"/>
</dbReference>
<organism evidence="10 11">
    <name type="scientific">Mycobacterium attenuatum</name>
    <dbReference type="NCBI Taxonomy" id="2341086"/>
    <lineage>
        <taxon>Bacteria</taxon>
        <taxon>Bacillati</taxon>
        <taxon>Actinomycetota</taxon>
        <taxon>Actinomycetes</taxon>
        <taxon>Mycobacteriales</taxon>
        <taxon>Mycobacteriaceae</taxon>
        <taxon>Mycobacterium</taxon>
    </lineage>
</organism>
<evidence type="ECO:0000256" key="8">
    <source>
        <dbReference type="SAM" id="Phobius"/>
    </source>
</evidence>
<evidence type="ECO:0000256" key="3">
    <source>
        <dbReference type="ARBA" id="ARBA00022448"/>
    </source>
</evidence>
<evidence type="ECO:0000256" key="6">
    <source>
        <dbReference type="ARBA" id="ARBA00022989"/>
    </source>
</evidence>
<feature type="transmembrane region" description="Helical" evidence="8">
    <location>
        <begin position="313"/>
        <end position="332"/>
    </location>
</feature>
<evidence type="ECO:0000256" key="4">
    <source>
        <dbReference type="ARBA" id="ARBA00022475"/>
    </source>
</evidence>
<proteinExistence type="inferred from homology"/>
<feature type="transmembrane region" description="Helical" evidence="8">
    <location>
        <begin position="27"/>
        <end position="46"/>
    </location>
</feature>
<reference evidence="10 11" key="1">
    <citation type="submission" date="2018-09" db="EMBL/GenBank/DDBJ databases">
        <authorList>
            <person name="Tagini F."/>
        </authorList>
    </citation>
    <scope>NUCLEOTIDE SEQUENCE [LARGE SCALE GENOMIC DNA]</scope>
    <source>
        <strain evidence="10 11">MK136</strain>
    </source>
</reference>
<dbReference type="Pfam" id="PF07690">
    <property type="entry name" value="MFS_1"/>
    <property type="match status" value="1"/>
</dbReference>
<dbReference type="Proteomes" id="UP000273307">
    <property type="component" value="Unassembled WGS sequence"/>
</dbReference>
<evidence type="ECO:0000256" key="1">
    <source>
        <dbReference type="ARBA" id="ARBA00004651"/>
    </source>
</evidence>
<keyword evidence="5 8" id="KW-0812">Transmembrane</keyword>
<dbReference type="AlphaFoldDB" id="A0A498QDE9"/>
<dbReference type="InterPro" id="IPR004638">
    <property type="entry name" value="EmrB-like"/>
</dbReference>
<feature type="transmembrane region" description="Helical" evidence="8">
    <location>
        <begin position="338"/>
        <end position="356"/>
    </location>
</feature>
<dbReference type="PANTHER" id="PTHR42718:SF9">
    <property type="entry name" value="MAJOR FACILITATOR SUPERFAMILY MULTIDRUG TRANSPORTER MFSC"/>
    <property type="match status" value="1"/>
</dbReference>
<keyword evidence="11" id="KW-1185">Reference proteome</keyword>
<dbReference type="InterPro" id="IPR020846">
    <property type="entry name" value="MFS_dom"/>
</dbReference>
<comment type="similarity">
    <text evidence="2">Belongs to the major facilitator superfamily. EmrB family.</text>
</comment>
<feature type="transmembrane region" description="Helical" evidence="8">
    <location>
        <begin position="145"/>
        <end position="167"/>
    </location>
</feature>
<evidence type="ECO:0000313" key="11">
    <source>
        <dbReference type="Proteomes" id="UP000273307"/>
    </source>
</evidence>
<feature type="transmembrane region" description="Helical" evidence="8">
    <location>
        <begin position="179"/>
        <end position="199"/>
    </location>
</feature>
<feature type="transmembrane region" description="Helical" evidence="8">
    <location>
        <begin position="246"/>
        <end position="268"/>
    </location>
</feature>
<gene>
    <name evidence="10" type="primary">emrB_2</name>
    <name evidence="10" type="ORF">LAUMK136_04234</name>
</gene>
<dbReference type="PROSITE" id="PS50850">
    <property type="entry name" value="MFS"/>
    <property type="match status" value="1"/>
</dbReference>
<keyword evidence="6 8" id="KW-1133">Transmembrane helix</keyword>
<accession>A0A498QDE9</accession>
<dbReference type="Gene3D" id="1.20.1250.20">
    <property type="entry name" value="MFS general substrate transporter like domains"/>
    <property type="match status" value="1"/>
</dbReference>
<keyword evidence="3" id="KW-0813">Transport</keyword>
<keyword evidence="4" id="KW-1003">Cell membrane</keyword>
<feature type="domain" description="Major facilitator superfamily (MFS) profile" evidence="9">
    <location>
        <begin position="1"/>
        <end position="481"/>
    </location>
</feature>
<dbReference type="Gene3D" id="1.20.1720.10">
    <property type="entry name" value="Multidrug resistance protein D"/>
    <property type="match status" value="1"/>
</dbReference>
<keyword evidence="7 8" id="KW-0472">Membrane</keyword>
<sequence>MMTYLDITVVTVAQHTFITVFKTTHVVVAWTMTGYTLALATVIPLAGWAADRFGAKRLFISSLSVFTGSSMLCGFAPNIDSLIIFRIVQGLGGGMLLPLILTTLAREAGPKRLGRVVAVMGAPTVLGSAFGPLLGGWLIDSYGWHWIFWINLPFGLAATVMTAILFPVDHPRSSEALDLVGALLLSPGLAALLYGVSAIPDCDSVSDFRVWIPGAIGVAFIVGFVLHALYRSAHPLIDLRLFKNPVVALANMATFLFAAATLGAGLLIPGYFQLVLHQTPLQSGISTVPRGIGAVLTMSLGGLLIDKHGPGKTLPMGIVFSAAGMGIFTYGVSQRADYLPLFATGLTMMGLGWGFVRVPLSAASVRTLRPHQVARGSTVAKVNQQVAASVGTALMTVLLTSQSNRDQNISAANRMVAMQDYSVGRQLPVGPPAVPGRPPNGHALSDLMQGITHAYAMVFLIAAVMITLTLIPVMLLIRVSAPKLPIYVSSKQQG</sequence>
<name>A0A498QDE9_9MYCO</name>
<evidence type="ECO:0000256" key="5">
    <source>
        <dbReference type="ARBA" id="ARBA00022692"/>
    </source>
</evidence>
<dbReference type="InterPro" id="IPR011701">
    <property type="entry name" value="MFS"/>
</dbReference>
<feature type="transmembrane region" description="Helical" evidence="8">
    <location>
        <begin position="116"/>
        <end position="139"/>
    </location>
</feature>
<dbReference type="EMBL" id="UPHP01000115">
    <property type="protein sequence ID" value="VBA41790.1"/>
    <property type="molecule type" value="Genomic_DNA"/>
</dbReference>
<dbReference type="PANTHER" id="PTHR42718">
    <property type="entry name" value="MAJOR FACILITATOR SUPERFAMILY MULTIDRUG TRANSPORTER MFSC"/>
    <property type="match status" value="1"/>
</dbReference>
<evidence type="ECO:0000256" key="2">
    <source>
        <dbReference type="ARBA" id="ARBA00008537"/>
    </source>
</evidence>